<evidence type="ECO:0000313" key="2">
    <source>
        <dbReference type="Proteomes" id="UP001057402"/>
    </source>
</evidence>
<organism evidence="1 2">
    <name type="scientific">Melastoma candidum</name>
    <dbReference type="NCBI Taxonomy" id="119954"/>
    <lineage>
        <taxon>Eukaryota</taxon>
        <taxon>Viridiplantae</taxon>
        <taxon>Streptophyta</taxon>
        <taxon>Embryophyta</taxon>
        <taxon>Tracheophyta</taxon>
        <taxon>Spermatophyta</taxon>
        <taxon>Magnoliopsida</taxon>
        <taxon>eudicotyledons</taxon>
        <taxon>Gunneridae</taxon>
        <taxon>Pentapetalae</taxon>
        <taxon>rosids</taxon>
        <taxon>malvids</taxon>
        <taxon>Myrtales</taxon>
        <taxon>Melastomataceae</taxon>
        <taxon>Melastomatoideae</taxon>
        <taxon>Melastomateae</taxon>
        <taxon>Melastoma</taxon>
    </lineage>
</organism>
<dbReference type="EMBL" id="CM042884">
    <property type="protein sequence ID" value="KAI4369566.1"/>
    <property type="molecule type" value="Genomic_DNA"/>
</dbReference>
<reference evidence="2" key="1">
    <citation type="journal article" date="2023" name="Front. Plant Sci.">
        <title>Chromosomal-level genome assembly of Melastoma candidum provides insights into trichome evolution.</title>
        <authorList>
            <person name="Zhong Y."/>
            <person name="Wu W."/>
            <person name="Sun C."/>
            <person name="Zou P."/>
            <person name="Liu Y."/>
            <person name="Dai S."/>
            <person name="Zhou R."/>
        </authorList>
    </citation>
    <scope>NUCLEOTIDE SEQUENCE [LARGE SCALE GENOMIC DNA]</scope>
</reference>
<protein>
    <submittedName>
        <fullName evidence="1">Uncharacterized protein</fullName>
    </submittedName>
</protein>
<proteinExistence type="predicted"/>
<gene>
    <name evidence="1" type="ORF">MLD38_017991</name>
</gene>
<dbReference type="Proteomes" id="UP001057402">
    <property type="component" value="Chromosome 5"/>
</dbReference>
<sequence>MSRWLGQATDRGENLVTLADKTLNLRDQVEAYRKHGVQIRRKMWNQNMKMKVVVGGILVMLVLVIWVSVCHGLDCTN</sequence>
<evidence type="ECO:0000313" key="1">
    <source>
        <dbReference type="EMBL" id="KAI4369566.1"/>
    </source>
</evidence>
<comment type="caution">
    <text evidence="1">The sequence shown here is derived from an EMBL/GenBank/DDBJ whole genome shotgun (WGS) entry which is preliminary data.</text>
</comment>
<accession>A0ACB9QUB8</accession>
<name>A0ACB9QUB8_9MYRT</name>
<keyword evidence="2" id="KW-1185">Reference proteome</keyword>